<feature type="transmembrane region" description="Helical" evidence="1">
    <location>
        <begin position="33"/>
        <end position="52"/>
    </location>
</feature>
<gene>
    <name evidence="2" type="ORF">PGLA2088_LOCUS34896</name>
</gene>
<feature type="non-terminal residue" evidence="2">
    <location>
        <position position="291"/>
    </location>
</feature>
<keyword evidence="1" id="KW-1133">Transmembrane helix</keyword>
<dbReference type="AlphaFoldDB" id="A0A813KR34"/>
<organism evidence="2 3">
    <name type="scientific">Polarella glacialis</name>
    <name type="common">Dinoflagellate</name>
    <dbReference type="NCBI Taxonomy" id="89957"/>
    <lineage>
        <taxon>Eukaryota</taxon>
        <taxon>Sar</taxon>
        <taxon>Alveolata</taxon>
        <taxon>Dinophyceae</taxon>
        <taxon>Suessiales</taxon>
        <taxon>Suessiaceae</taxon>
        <taxon>Polarella</taxon>
    </lineage>
</organism>
<accession>A0A813KR34</accession>
<evidence type="ECO:0000256" key="1">
    <source>
        <dbReference type="SAM" id="Phobius"/>
    </source>
</evidence>
<protein>
    <recommendedName>
        <fullName evidence="4">EamA domain-containing protein</fullName>
    </recommendedName>
</protein>
<comment type="caution">
    <text evidence="2">The sequence shown here is derived from an EMBL/GenBank/DDBJ whole genome shotgun (WGS) entry which is preliminary data.</text>
</comment>
<evidence type="ECO:0000313" key="3">
    <source>
        <dbReference type="Proteomes" id="UP000626109"/>
    </source>
</evidence>
<evidence type="ECO:0008006" key="4">
    <source>
        <dbReference type="Google" id="ProtNLM"/>
    </source>
</evidence>
<dbReference type="Proteomes" id="UP000626109">
    <property type="component" value="Unassembled WGS sequence"/>
</dbReference>
<feature type="transmembrane region" description="Helical" evidence="1">
    <location>
        <begin position="64"/>
        <end position="88"/>
    </location>
</feature>
<keyword evidence="1" id="KW-0472">Membrane</keyword>
<name>A0A813KR34_POLGL</name>
<dbReference type="EMBL" id="CAJNNW010031642">
    <property type="protein sequence ID" value="CAE8708330.1"/>
    <property type="molecule type" value="Genomic_DNA"/>
</dbReference>
<reference evidence="2" key="1">
    <citation type="submission" date="2021-02" db="EMBL/GenBank/DDBJ databases">
        <authorList>
            <person name="Dougan E. K."/>
            <person name="Rhodes N."/>
            <person name="Thang M."/>
            <person name="Chan C."/>
        </authorList>
    </citation>
    <scope>NUCLEOTIDE SEQUENCE</scope>
</reference>
<proteinExistence type="predicted"/>
<sequence>LLYALLGVLAVTPDAMLLRQANDFGGSTWQLIFWRYLGLANLGVPIVIWMSGGPRQVYDGLRSSMRCVVTAAMIQGFASIGITVALMGTDTARALTLVSLTPIWAALLSRIFLKDVLPWRTVALLVAGMLTMALVFLIPTAGRRSRARVQFKSVWRPPRDGGGHCHGSHLLDLSSICASAQSKPPDLCQLRGFCTLQFPCLSNGLYYIWHRPHQQLEPRMVRRSSEFFCHSSPPSTGLHRLPAIHHERGDWSCDVAGAHACSSVGVCKIWRCSAFGDGRGRRHVEFRNCCA</sequence>
<evidence type="ECO:0000313" key="2">
    <source>
        <dbReference type="EMBL" id="CAE8708330.1"/>
    </source>
</evidence>
<keyword evidence="1" id="KW-0812">Transmembrane</keyword>
<feature type="transmembrane region" description="Helical" evidence="1">
    <location>
        <begin position="122"/>
        <end position="142"/>
    </location>
</feature>